<organism evidence="2 3">
    <name type="scientific">Stephania yunnanensis</name>
    <dbReference type="NCBI Taxonomy" id="152371"/>
    <lineage>
        <taxon>Eukaryota</taxon>
        <taxon>Viridiplantae</taxon>
        <taxon>Streptophyta</taxon>
        <taxon>Embryophyta</taxon>
        <taxon>Tracheophyta</taxon>
        <taxon>Spermatophyta</taxon>
        <taxon>Magnoliopsida</taxon>
        <taxon>Ranunculales</taxon>
        <taxon>Menispermaceae</taxon>
        <taxon>Menispermoideae</taxon>
        <taxon>Cissampelideae</taxon>
        <taxon>Stephania</taxon>
    </lineage>
</organism>
<comment type="caution">
    <text evidence="2">The sequence shown here is derived from an EMBL/GenBank/DDBJ whole genome shotgun (WGS) entry which is preliminary data.</text>
</comment>
<keyword evidence="3" id="KW-1185">Reference proteome</keyword>
<evidence type="ECO:0000256" key="1">
    <source>
        <dbReference type="SAM" id="MobiDB-lite"/>
    </source>
</evidence>
<name>A0AAP0P2X4_9MAGN</name>
<sequence length="69" mass="7023">MLFLNGSTKGESERGRRKTGRIGDVANGELGEGGGGREVGVGAMKEVMAVVSCIREVVEGMLLGDGKGG</sequence>
<reference evidence="2 3" key="1">
    <citation type="submission" date="2024-01" db="EMBL/GenBank/DDBJ databases">
        <title>Genome assemblies of Stephania.</title>
        <authorList>
            <person name="Yang L."/>
        </authorList>
    </citation>
    <scope>NUCLEOTIDE SEQUENCE [LARGE SCALE GENOMIC DNA]</scope>
    <source>
        <strain evidence="2">YNDBR</strain>
        <tissue evidence="2">Leaf</tissue>
    </source>
</reference>
<dbReference type="Proteomes" id="UP001420932">
    <property type="component" value="Unassembled WGS sequence"/>
</dbReference>
<evidence type="ECO:0000313" key="3">
    <source>
        <dbReference type="Proteomes" id="UP001420932"/>
    </source>
</evidence>
<feature type="region of interest" description="Disordered" evidence="1">
    <location>
        <begin position="1"/>
        <end position="29"/>
    </location>
</feature>
<gene>
    <name evidence="2" type="ORF">Syun_017280</name>
</gene>
<proteinExistence type="predicted"/>
<dbReference type="EMBL" id="JBBNAF010000007">
    <property type="protein sequence ID" value="KAK9128483.1"/>
    <property type="molecule type" value="Genomic_DNA"/>
</dbReference>
<dbReference type="AlphaFoldDB" id="A0AAP0P2X4"/>
<evidence type="ECO:0000313" key="2">
    <source>
        <dbReference type="EMBL" id="KAK9128483.1"/>
    </source>
</evidence>
<protein>
    <submittedName>
        <fullName evidence="2">Uncharacterized protein</fullName>
    </submittedName>
</protein>
<accession>A0AAP0P2X4</accession>